<evidence type="ECO:0000313" key="1">
    <source>
        <dbReference type="EMBL" id="QDT21986.1"/>
    </source>
</evidence>
<sequence>MRNKWLWAALIALPLGVGGLVYTDVRANADTQSNSADFVCPITGEELPCPKCCPLN</sequence>
<proteinExistence type="predicted"/>
<gene>
    <name evidence="1" type="ORF">HG66A1_37920</name>
</gene>
<evidence type="ECO:0000313" key="2">
    <source>
        <dbReference type="Proteomes" id="UP000320421"/>
    </source>
</evidence>
<reference evidence="1 2" key="1">
    <citation type="submission" date="2019-02" db="EMBL/GenBank/DDBJ databases">
        <title>Deep-cultivation of Planctomycetes and their phenomic and genomic characterization uncovers novel biology.</title>
        <authorList>
            <person name="Wiegand S."/>
            <person name="Jogler M."/>
            <person name="Boedeker C."/>
            <person name="Pinto D."/>
            <person name="Vollmers J."/>
            <person name="Rivas-Marin E."/>
            <person name="Kohn T."/>
            <person name="Peeters S.H."/>
            <person name="Heuer A."/>
            <person name="Rast P."/>
            <person name="Oberbeckmann S."/>
            <person name="Bunk B."/>
            <person name="Jeske O."/>
            <person name="Meyerdierks A."/>
            <person name="Storesund J.E."/>
            <person name="Kallscheuer N."/>
            <person name="Luecker S."/>
            <person name="Lage O.M."/>
            <person name="Pohl T."/>
            <person name="Merkel B.J."/>
            <person name="Hornburger P."/>
            <person name="Mueller R.-W."/>
            <person name="Bruemmer F."/>
            <person name="Labrenz M."/>
            <person name="Spormann A.M."/>
            <person name="Op den Camp H."/>
            <person name="Overmann J."/>
            <person name="Amann R."/>
            <person name="Jetten M.S.M."/>
            <person name="Mascher T."/>
            <person name="Medema M.H."/>
            <person name="Devos D.P."/>
            <person name="Kaster A.-K."/>
            <person name="Ovreas L."/>
            <person name="Rohde M."/>
            <person name="Galperin M.Y."/>
            <person name="Jogler C."/>
        </authorList>
    </citation>
    <scope>NUCLEOTIDE SEQUENCE [LARGE SCALE GENOMIC DNA]</scope>
    <source>
        <strain evidence="1 2">HG66A1</strain>
    </source>
</reference>
<name>A0A517PRI0_9PLAN</name>
<organism evidence="1 2">
    <name type="scientific">Gimesia chilikensis</name>
    <dbReference type="NCBI Taxonomy" id="2605989"/>
    <lineage>
        <taxon>Bacteria</taxon>
        <taxon>Pseudomonadati</taxon>
        <taxon>Planctomycetota</taxon>
        <taxon>Planctomycetia</taxon>
        <taxon>Planctomycetales</taxon>
        <taxon>Planctomycetaceae</taxon>
        <taxon>Gimesia</taxon>
    </lineage>
</organism>
<protein>
    <submittedName>
        <fullName evidence="1">Uncharacterized protein</fullName>
    </submittedName>
</protein>
<dbReference type="EMBL" id="CP036266">
    <property type="protein sequence ID" value="QDT21986.1"/>
    <property type="molecule type" value="Genomic_DNA"/>
</dbReference>
<dbReference type="Proteomes" id="UP000320421">
    <property type="component" value="Chromosome"/>
</dbReference>
<accession>A0A517PRI0</accession>
<keyword evidence="2" id="KW-1185">Reference proteome</keyword>
<dbReference type="AlphaFoldDB" id="A0A517PRI0"/>